<dbReference type="InterPro" id="IPR036938">
    <property type="entry name" value="PAP2/HPO_sf"/>
</dbReference>
<dbReference type="GO" id="GO:0050380">
    <property type="term" value="F:undecaprenyl-diphosphatase activity"/>
    <property type="evidence" value="ECO:0007669"/>
    <property type="project" value="InterPro"/>
</dbReference>
<dbReference type="InterPro" id="IPR000326">
    <property type="entry name" value="PAP2/HPO"/>
</dbReference>
<dbReference type="Gene3D" id="1.20.144.10">
    <property type="entry name" value="Phosphatidic acid phosphatase type 2/haloperoxidase"/>
    <property type="match status" value="1"/>
</dbReference>
<dbReference type="STRING" id="519424.AZF04_07655"/>
<keyword evidence="1" id="KW-0472">Membrane</keyword>
<comment type="caution">
    <text evidence="3">The sequence shown here is derived from an EMBL/GenBank/DDBJ whole genome shotgun (WGS) entry which is preliminary data.</text>
</comment>
<feature type="transmembrane region" description="Helical" evidence="1">
    <location>
        <begin position="148"/>
        <end position="166"/>
    </location>
</feature>
<dbReference type="Proteomes" id="UP000075806">
    <property type="component" value="Unassembled WGS sequence"/>
</dbReference>
<keyword evidence="1" id="KW-1133">Transmembrane helix</keyword>
<proteinExistence type="predicted"/>
<dbReference type="InterPro" id="IPR033879">
    <property type="entry name" value="UPP_Pase"/>
</dbReference>
<dbReference type="RefSeq" id="WP_061949194.1">
    <property type="nucleotide sequence ID" value="NZ_LTAO01000023.1"/>
</dbReference>
<dbReference type="SMART" id="SM00014">
    <property type="entry name" value="acidPPc"/>
    <property type="match status" value="1"/>
</dbReference>
<feature type="transmembrane region" description="Helical" evidence="1">
    <location>
        <begin position="58"/>
        <end position="80"/>
    </location>
</feature>
<gene>
    <name evidence="3" type="ORF">AZF04_07655</name>
</gene>
<evidence type="ECO:0000313" key="3">
    <source>
        <dbReference type="EMBL" id="KYG29391.1"/>
    </source>
</evidence>
<evidence type="ECO:0000259" key="2">
    <source>
        <dbReference type="SMART" id="SM00014"/>
    </source>
</evidence>
<evidence type="ECO:0000256" key="1">
    <source>
        <dbReference type="SAM" id="Phobius"/>
    </source>
</evidence>
<dbReference type="OrthoDB" id="9789113at2"/>
<feature type="transmembrane region" description="Helical" evidence="1">
    <location>
        <begin position="124"/>
        <end position="142"/>
    </location>
</feature>
<organism evidence="3 4">
    <name type="scientific">Alkalihalobacillus trypoxylicola</name>
    <dbReference type="NCBI Taxonomy" id="519424"/>
    <lineage>
        <taxon>Bacteria</taxon>
        <taxon>Bacillati</taxon>
        <taxon>Bacillota</taxon>
        <taxon>Bacilli</taxon>
        <taxon>Bacillales</taxon>
        <taxon>Bacillaceae</taxon>
        <taxon>Alkalihalobacillus</taxon>
    </lineage>
</organism>
<sequence>MREINESWFRYINHLGIEYPFLNNIFVFFAEYTVLFLALFVIFLWFKRTSEGRKKVIVGVLAFLFAYVTGHLVGFFHFNYQPFIEMENVNQLIEKRANNSFPSDHTILFFSFCVSFWLFHKRNVFWLVLAVLGGASRIGVGVHYPFDVIVGATIAIIYALIFYYVVPKSFLIQKSLTYYENLEKKIWRSSKSRNNKDIDL</sequence>
<feature type="transmembrane region" description="Helical" evidence="1">
    <location>
        <begin position="100"/>
        <end position="119"/>
    </location>
</feature>
<dbReference type="SUPFAM" id="SSF48317">
    <property type="entry name" value="Acid phosphatase/Vanadium-dependent haloperoxidase"/>
    <property type="match status" value="1"/>
</dbReference>
<feature type="domain" description="Phosphatidic acid phosphatase type 2/haloperoxidase" evidence="2">
    <location>
        <begin position="55"/>
        <end position="163"/>
    </location>
</feature>
<accession>A0A161PJC8</accession>
<dbReference type="CDD" id="cd03385">
    <property type="entry name" value="PAP2_BcrC_like"/>
    <property type="match status" value="1"/>
</dbReference>
<dbReference type="GO" id="GO:0005886">
    <property type="term" value="C:plasma membrane"/>
    <property type="evidence" value="ECO:0007669"/>
    <property type="project" value="InterPro"/>
</dbReference>
<keyword evidence="4" id="KW-1185">Reference proteome</keyword>
<dbReference type="Pfam" id="PF01569">
    <property type="entry name" value="PAP2"/>
    <property type="match status" value="1"/>
</dbReference>
<evidence type="ECO:0000313" key="4">
    <source>
        <dbReference type="Proteomes" id="UP000075806"/>
    </source>
</evidence>
<dbReference type="EMBL" id="LTAO01000023">
    <property type="protein sequence ID" value="KYG29391.1"/>
    <property type="molecule type" value="Genomic_DNA"/>
</dbReference>
<protein>
    <submittedName>
        <fullName evidence="3">Bacitracin ABC transporter permease</fullName>
    </submittedName>
</protein>
<reference evidence="3" key="1">
    <citation type="submission" date="2016-02" db="EMBL/GenBank/DDBJ databases">
        <title>Genome sequence of Bacillus trypoxylicola KCTC 13244(T).</title>
        <authorList>
            <person name="Jeong H."/>
            <person name="Park S.-H."/>
            <person name="Choi S.-K."/>
        </authorList>
    </citation>
    <scope>NUCLEOTIDE SEQUENCE [LARGE SCALE GENOMIC DNA]</scope>
    <source>
        <strain evidence="3">KCTC 13244</strain>
    </source>
</reference>
<feature type="transmembrane region" description="Helical" evidence="1">
    <location>
        <begin position="25"/>
        <end position="46"/>
    </location>
</feature>
<dbReference type="AlphaFoldDB" id="A0A161PJC8"/>
<keyword evidence="1" id="KW-0812">Transmembrane</keyword>
<name>A0A161PJC8_9BACI</name>